<comment type="caution">
    <text evidence="3">The sequence shown here is derived from an EMBL/GenBank/DDBJ whole genome shotgun (WGS) entry which is preliminary data.</text>
</comment>
<evidence type="ECO:0000313" key="4">
    <source>
        <dbReference type="Proteomes" id="UP001347796"/>
    </source>
</evidence>
<proteinExistence type="predicted"/>
<feature type="region of interest" description="Disordered" evidence="2">
    <location>
        <begin position="1"/>
        <end position="41"/>
    </location>
</feature>
<reference evidence="3 4" key="1">
    <citation type="submission" date="2024-01" db="EMBL/GenBank/DDBJ databases">
        <title>The genome of the rayed Mediterranean limpet Patella caerulea (Linnaeus, 1758).</title>
        <authorList>
            <person name="Anh-Thu Weber A."/>
            <person name="Halstead-Nussloch G."/>
        </authorList>
    </citation>
    <scope>NUCLEOTIDE SEQUENCE [LARGE SCALE GENOMIC DNA]</scope>
    <source>
        <strain evidence="3">AATW-2023a</strain>
        <tissue evidence="3">Whole specimen</tissue>
    </source>
</reference>
<feature type="coiled-coil region" evidence="1">
    <location>
        <begin position="116"/>
        <end position="150"/>
    </location>
</feature>
<dbReference type="EMBL" id="JAZGQO010000013">
    <property type="protein sequence ID" value="KAK6171820.1"/>
    <property type="molecule type" value="Genomic_DNA"/>
</dbReference>
<keyword evidence="4" id="KW-1185">Reference proteome</keyword>
<dbReference type="AlphaFoldDB" id="A0AAN8J8E6"/>
<gene>
    <name evidence="3" type="ORF">SNE40_018247</name>
</gene>
<evidence type="ECO:0000256" key="2">
    <source>
        <dbReference type="SAM" id="MobiDB-lite"/>
    </source>
</evidence>
<accession>A0AAN8J8E6</accession>
<dbReference type="Gene3D" id="1.20.5.340">
    <property type="match status" value="1"/>
</dbReference>
<evidence type="ECO:0000313" key="3">
    <source>
        <dbReference type="EMBL" id="KAK6171820.1"/>
    </source>
</evidence>
<evidence type="ECO:0000256" key="1">
    <source>
        <dbReference type="SAM" id="Coils"/>
    </source>
</evidence>
<protein>
    <submittedName>
        <fullName evidence="3">Uncharacterized protein</fullName>
    </submittedName>
</protein>
<name>A0AAN8J8E6_PATCE</name>
<feature type="compositionally biased region" description="Polar residues" evidence="2">
    <location>
        <begin position="30"/>
        <end position="41"/>
    </location>
</feature>
<organism evidence="3 4">
    <name type="scientific">Patella caerulea</name>
    <name type="common">Rayed Mediterranean limpet</name>
    <dbReference type="NCBI Taxonomy" id="87958"/>
    <lineage>
        <taxon>Eukaryota</taxon>
        <taxon>Metazoa</taxon>
        <taxon>Spiralia</taxon>
        <taxon>Lophotrochozoa</taxon>
        <taxon>Mollusca</taxon>
        <taxon>Gastropoda</taxon>
        <taxon>Patellogastropoda</taxon>
        <taxon>Patelloidea</taxon>
        <taxon>Patellidae</taxon>
        <taxon>Patella</taxon>
    </lineage>
</organism>
<keyword evidence="1" id="KW-0175">Coiled coil</keyword>
<sequence length="176" mass="20010">MESEAEKKRKRSTNTSNCSDQESAKELKMASSTHDISGQNTTQNPMMHAGEMPSYGQYYSLTPTNNYQYSHPGFSQNRYPVMSPNGSFQPQYPPPSLSVECMLNEMNQKLAKLDLLDKVIDRLNTIENKIANFEQDLTQVKNRVSRSETNINGNYVLISSLEQNVSELQGETKRFK</sequence>
<dbReference type="Proteomes" id="UP001347796">
    <property type="component" value="Unassembled WGS sequence"/>
</dbReference>